<keyword evidence="1" id="KW-0472">Membrane</keyword>
<keyword evidence="1" id="KW-0812">Transmembrane</keyword>
<keyword evidence="3" id="KW-1185">Reference proteome</keyword>
<reference evidence="2 3" key="1">
    <citation type="journal article" date="2020" name="ISME J.">
        <title>Comparative genomics reveals insights into cyanobacterial evolution and habitat adaptation.</title>
        <authorList>
            <person name="Chen M.Y."/>
            <person name="Teng W.K."/>
            <person name="Zhao L."/>
            <person name="Hu C.X."/>
            <person name="Zhou Y.K."/>
            <person name="Han B.P."/>
            <person name="Song L.R."/>
            <person name="Shu W.S."/>
        </authorList>
    </citation>
    <scope>NUCLEOTIDE SEQUENCE [LARGE SCALE GENOMIC DNA]</scope>
    <source>
        <strain evidence="2 3">FACHB-1370</strain>
    </source>
</reference>
<dbReference type="InterPro" id="IPR031975">
    <property type="entry name" value="Pilin_GH"/>
</dbReference>
<accession>A0ABR8E9D7</accession>
<dbReference type="RefSeq" id="WP_190877093.1">
    <property type="nucleotide sequence ID" value="NZ_JACJSK010000003.1"/>
</dbReference>
<dbReference type="EMBL" id="JACJSK010000003">
    <property type="protein sequence ID" value="MBD2542788.1"/>
    <property type="molecule type" value="Genomic_DNA"/>
</dbReference>
<feature type="transmembrane region" description="Helical" evidence="1">
    <location>
        <begin position="21"/>
        <end position="39"/>
    </location>
</feature>
<sequence length="208" mass="23525">MSKSKNTEHFTSIFTFDNLPIRLAIYLSVIGAIILPYYVKNNGIFHENTPTEKRMSMERKTIINALNRGQQAHYLERNKFGKSMDEIGLGITKDTGESSYRIVQPMMPVQDLTQSAISDEHESMIMAIGQKNIKKNYRPRSADIDLKNYLGVVYSLPQKSASGETEIIPIAILCQITEENSLPTTMPKLINGEMQCPNASINVYKINY</sequence>
<keyword evidence="1" id="KW-1133">Transmembrane helix</keyword>
<organism evidence="2 3">
    <name type="scientific">Planktothricoides raciborskii FACHB-1370</name>
    <dbReference type="NCBI Taxonomy" id="2949576"/>
    <lineage>
        <taxon>Bacteria</taxon>
        <taxon>Bacillati</taxon>
        <taxon>Cyanobacteriota</taxon>
        <taxon>Cyanophyceae</taxon>
        <taxon>Oscillatoriophycideae</taxon>
        <taxon>Oscillatoriales</taxon>
        <taxon>Oscillatoriaceae</taxon>
        <taxon>Planktothricoides</taxon>
    </lineage>
</organism>
<dbReference type="Proteomes" id="UP000641954">
    <property type="component" value="Unassembled WGS sequence"/>
</dbReference>
<evidence type="ECO:0000313" key="3">
    <source>
        <dbReference type="Proteomes" id="UP000641954"/>
    </source>
</evidence>
<dbReference type="Pfam" id="PF16734">
    <property type="entry name" value="Pilin_GH"/>
    <property type="match status" value="1"/>
</dbReference>
<name>A0ABR8E9D7_9CYAN</name>
<evidence type="ECO:0000256" key="1">
    <source>
        <dbReference type="SAM" id="Phobius"/>
    </source>
</evidence>
<protein>
    <submittedName>
        <fullName evidence="2">Type IV pilin-like G/H family protein</fullName>
    </submittedName>
</protein>
<gene>
    <name evidence="2" type="ORF">H6G72_02715</name>
</gene>
<proteinExistence type="predicted"/>
<comment type="caution">
    <text evidence="2">The sequence shown here is derived from an EMBL/GenBank/DDBJ whole genome shotgun (WGS) entry which is preliminary data.</text>
</comment>
<evidence type="ECO:0000313" key="2">
    <source>
        <dbReference type="EMBL" id="MBD2542788.1"/>
    </source>
</evidence>